<sequence length="266" mass="29373">MCSCLEPSCSGEFKWNGVCVPPNPGMESMRKLRLRNPPLLAILINGVLLSRTLAWDPDMPGGMKLVIDGDTFSFTTDTCSGGVFFKRPVFIQLTCFHGYYLTRPNGCSMENNQIIGGQNYVCQEVNKDKTKKIQAFIPVTNPDNPLAHTISFFDEPGMLKNLRRLAYVEGLEGAYDNLNLLSAPVGAIVTTPDKTPRVTIARTCYQGKSQRSASAYLVSLPGGQQDAPRNKMFTLGCADGAVDFPWNTESVHNFTEGLYEEKLTLR</sequence>
<dbReference type="AlphaFoldDB" id="A0A8J2LLZ3"/>
<gene>
    <name evidence="1" type="ORF">AFUS01_LOCUS43965</name>
</gene>
<reference evidence="1" key="1">
    <citation type="submission" date="2021-06" db="EMBL/GenBank/DDBJ databases">
        <authorList>
            <person name="Hodson N. C."/>
            <person name="Mongue J. A."/>
            <person name="Jaron S. K."/>
        </authorList>
    </citation>
    <scope>NUCLEOTIDE SEQUENCE</scope>
</reference>
<evidence type="ECO:0000313" key="2">
    <source>
        <dbReference type="Proteomes" id="UP000708208"/>
    </source>
</evidence>
<dbReference type="Proteomes" id="UP000708208">
    <property type="component" value="Unassembled WGS sequence"/>
</dbReference>
<evidence type="ECO:0000313" key="1">
    <source>
        <dbReference type="EMBL" id="CAG7834458.1"/>
    </source>
</evidence>
<comment type="caution">
    <text evidence="1">The sequence shown here is derived from an EMBL/GenBank/DDBJ whole genome shotgun (WGS) entry which is preliminary data.</text>
</comment>
<keyword evidence="2" id="KW-1185">Reference proteome</keyword>
<dbReference type="EMBL" id="CAJVCH010570253">
    <property type="protein sequence ID" value="CAG7834458.1"/>
    <property type="molecule type" value="Genomic_DNA"/>
</dbReference>
<accession>A0A8J2LLZ3</accession>
<name>A0A8J2LLZ3_9HEXA</name>
<dbReference type="OrthoDB" id="8296054at2759"/>
<protein>
    <submittedName>
        <fullName evidence="1">Uncharacterized protein</fullName>
    </submittedName>
</protein>
<proteinExistence type="predicted"/>
<organism evidence="1 2">
    <name type="scientific">Allacma fusca</name>
    <dbReference type="NCBI Taxonomy" id="39272"/>
    <lineage>
        <taxon>Eukaryota</taxon>
        <taxon>Metazoa</taxon>
        <taxon>Ecdysozoa</taxon>
        <taxon>Arthropoda</taxon>
        <taxon>Hexapoda</taxon>
        <taxon>Collembola</taxon>
        <taxon>Symphypleona</taxon>
        <taxon>Sminthuridae</taxon>
        <taxon>Allacma</taxon>
    </lineage>
</organism>